<evidence type="ECO:0000313" key="2">
    <source>
        <dbReference type="EMBL" id="NEU68423.1"/>
    </source>
</evidence>
<keyword evidence="1" id="KW-0472">Membrane</keyword>
<organism evidence="2 3">
    <name type="scientific">Spirosoma agri</name>
    <dbReference type="NCBI Taxonomy" id="1987381"/>
    <lineage>
        <taxon>Bacteria</taxon>
        <taxon>Pseudomonadati</taxon>
        <taxon>Bacteroidota</taxon>
        <taxon>Cytophagia</taxon>
        <taxon>Cytophagales</taxon>
        <taxon>Cytophagaceae</taxon>
        <taxon>Spirosoma</taxon>
    </lineage>
</organism>
<comment type="caution">
    <text evidence="2">The sequence shown here is derived from an EMBL/GenBank/DDBJ whole genome shotgun (WGS) entry which is preliminary data.</text>
</comment>
<evidence type="ECO:0000256" key="1">
    <source>
        <dbReference type="SAM" id="Phobius"/>
    </source>
</evidence>
<reference evidence="2 3" key="1">
    <citation type="submission" date="2020-02" db="EMBL/GenBank/DDBJ databases">
        <title>Draft genome sequence of two Spirosoma agri KCTC 52727 and Spirosoma terrae KCTC 52035.</title>
        <authorList>
            <person name="Rojas J."/>
            <person name="Ambika Manirajan B."/>
            <person name="Ratering S."/>
            <person name="Suarez C."/>
            <person name="Schnell S."/>
        </authorList>
    </citation>
    <scope>NUCLEOTIDE SEQUENCE [LARGE SCALE GENOMIC DNA]</scope>
    <source>
        <strain evidence="2 3">KCTC 52727</strain>
    </source>
</reference>
<keyword evidence="1" id="KW-0812">Transmembrane</keyword>
<keyword evidence="3" id="KW-1185">Reference proteome</keyword>
<dbReference type="EMBL" id="JAAGNZ010000001">
    <property type="protein sequence ID" value="NEU68423.1"/>
    <property type="molecule type" value="Genomic_DNA"/>
</dbReference>
<dbReference type="RefSeq" id="WP_164040254.1">
    <property type="nucleotide sequence ID" value="NZ_JAAGNZ010000001.1"/>
</dbReference>
<sequence length="150" mass="15413">MPATINPTITRSLGSGLAGAVALNVLHEIARQFIPDAPRADLLGMRSIAKGFRAVGEQPPQGEELYRLAMAGDVASNALYYSLVGVNTKQPVVAGAALGLLAGIGAVTLPGPMGLGEKPTKRTPATAAMTIGWYLFGGLVAGAVYKRLKA</sequence>
<keyword evidence="1" id="KW-1133">Transmembrane helix</keyword>
<dbReference type="Proteomes" id="UP000477386">
    <property type="component" value="Unassembled WGS sequence"/>
</dbReference>
<dbReference type="AlphaFoldDB" id="A0A6M0INC6"/>
<evidence type="ECO:0008006" key="4">
    <source>
        <dbReference type="Google" id="ProtNLM"/>
    </source>
</evidence>
<proteinExistence type="predicted"/>
<gene>
    <name evidence="2" type="ORF">GK091_16160</name>
</gene>
<name>A0A6M0INC6_9BACT</name>
<feature type="transmembrane region" description="Helical" evidence="1">
    <location>
        <begin position="125"/>
        <end position="145"/>
    </location>
</feature>
<feature type="transmembrane region" description="Helical" evidence="1">
    <location>
        <begin position="92"/>
        <end position="113"/>
    </location>
</feature>
<accession>A0A6M0INC6</accession>
<evidence type="ECO:0000313" key="3">
    <source>
        <dbReference type="Proteomes" id="UP000477386"/>
    </source>
</evidence>
<protein>
    <recommendedName>
        <fullName evidence="4">DUF1440 domain-containing protein</fullName>
    </recommendedName>
</protein>